<name>A0AAV1G5N6_XYRNO</name>
<reference evidence="1" key="1">
    <citation type="submission" date="2023-08" db="EMBL/GenBank/DDBJ databases">
        <authorList>
            <person name="Alioto T."/>
            <person name="Alioto T."/>
            <person name="Gomez Garrido J."/>
        </authorList>
    </citation>
    <scope>NUCLEOTIDE SEQUENCE</scope>
</reference>
<dbReference type="Proteomes" id="UP001178508">
    <property type="component" value="Chromosome 12"/>
</dbReference>
<feature type="non-terminal residue" evidence="1">
    <location>
        <position position="90"/>
    </location>
</feature>
<evidence type="ECO:0000313" key="1">
    <source>
        <dbReference type="EMBL" id="CAJ1068516.1"/>
    </source>
</evidence>
<organism evidence="1 2">
    <name type="scientific">Xyrichtys novacula</name>
    <name type="common">Pearly razorfish</name>
    <name type="synonym">Hemipteronotus novacula</name>
    <dbReference type="NCBI Taxonomy" id="13765"/>
    <lineage>
        <taxon>Eukaryota</taxon>
        <taxon>Metazoa</taxon>
        <taxon>Chordata</taxon>
        <taxon>Craniata</taxon>
        <taxon>Vertebrata</taxon>
        <taxon>Euteleostomi</taxon>
        <taxon>Actinopterygii</taxon>
        <taxon>Neopterygii</taxon>
        <taxon>Teleostei</taxon>
        <taxon>Neoteleostei</taxon>
        <taxon>Acanthomorphata</taxon>
        <taxon>Eupercaria</taxon>
        <taxon>Labriformes</taxon>
        <taxon>Labridae</taxon>
        <taxon>Xyrichtys</taxon>
    </lineage>
</organism>
<sequence length="90" mass="10189">MSDRRNLAIQDGSSNVARHHNLIHSRAHKHVDQTGLINPDCSSTRLLNIHTVFHLFPFTKPPAHPANVVLIKLTSFSTPHFLEQSFIIFV</sequence>
<keyword evidence="2" id="KW-1185">Reference proteome</keyword>
<dbReference type="AlphaFoldDB" id="A0AAV1G5N6"/>
<dbReference type="EMBL" id="OY660875">
    <property type="protein sequence ID" value="CAJ1068516.1"/>
    <property type="molecule type" value="Genomic_DNA"/>
</dbReference>
<gene>
    <name evidence="1" type="ORF">XNOV1_A001243</name>
</gene>
<protein>
    <submittedName>
        <fullName evidence="1">Unnamed protein product</fullName>
    </submittedName>
</protein>
<proteinExistence type="predicted"/>
<evidence type="ECO:0000313" key="2">
    <source>
        <dbReference type="Proteomes" id="UP001178508"/>
    </source>
</evidence>
<accession>A0AAV1G5N6</accession>